<protein>
    <submittedName>
        <fullName evidence="1">Uncharacterized protein</fullName>
    </submittedName>
</protein>
<dbReference type="Proteomes" id="UP000250169">
    <property type="component" value="Unassembled WGS sequence"/>
</dbReference>
<proteinExistence type="predicted"/>
<accession>A0A2X2SNV4</accession>
<sequence length="328" mass="38490">MNETDFYRDLEKARGKYEYLRVIKTYSDGYEKDLLIALRETLCRYLECYIINFHYKIIDYLTNNIEVVKKEFEIPFYISPDETVNNYLNEKDFYMLLSTREELKDREHYRHLKLLLDGMLSYFINPSDEFIAILRIKDQLETMDFEAAETLISMIDKKISELYEKTGVPTLETKIITPTSINASTKIEKVTWEGSESDLLELFKTLKTLGRVEYNANNDTELLPILKTTFEGVNSGVTWKGSENEFFELFKALQKGGYAETPKKTNKHLFESLGSAMKVHIKTLGAMKQRNLTKQHLFIDEILKIITSETLKQILQTSKKEYKIYLLE</sequence>
<name>A0A2X2SNV4_CAPOC</name>
<gene>
    <name evidence="1" type="ORF">NCTC11545_01358</name>
</gene>
<evidence type="ECO:0000313" key="2">
    <source>
        <dbReference type="Proteomes" id="UP000250169"/>
    </source>
</evidence>
<organism evidence="1 2">
    <name type="scientific">Capnocytophaga ochracea</name>
    <dbReference type="NCBI Taxonomy" id="1018"/>
    <lineage>
        <taxon>Bacteria</taxon>
        <taxon>Pseudomonadati</taxon>
        <taxon>Bacteroidota</taxon>
        <taxon>Flavobacteriia</taxon>
        <taxon>Flavobacteriales</taxon>
        <taxon>Flavobacteriaceae</taxon>
        <taxon>Capnocytophaga</taxon>
    </lineage>
</organism>
<evidence type="ECO:0000313" key="1">
    <source>
        <dbReference type="EMBL" id="SQA93978.1"/>
    </source>
</evidence>
<dbReference type="AlphaFoldDB" id="A0A2X2SNV4"/>
<dbReference type="EMBL" id="UAVS01000005">
    <property type="protein sequence ID" value="SQA93978.1"/>
    <property type="molecule type" value="Genomic_DNA"/>
</dbReference>
<dbReference type="RefSeq" id="WP_111972663.1">
    <property type="nucleotide sequence ID" value="NZ_UAVS01000005.1"/>
</dbReference>
<reference evidence="1 2" key="1">
    <citation type="submission" date="2018-06" db="EMBL/GenBank/DDBJ databases">
        <authorList>
            <consortium name="Pathogen Informatics"/>
            <person name="Doyle S."/>
        </authorList>
    </citation>
    <scope>NUCLEOTIDE SEQUENCE [LARGE SCALE GENOMIC DNA]</scope>
    <source>
        <strain evidence="1 2">NCTC11545</strain>
    </source>
</reference>